<protein>
    <recommendedName>
        <fullName evidence="4">Peptidase S24/S26A/S26B/S26C domain-containing protein</fullName>
    </recommendedName>
</protein>
<dbReference type="CDD" id="cd06529">
    <property type="entry name" value="S24_LexA-like"/>
    <property type="match status" value="1"/>
</dbReference>
<accession>A0A446CFM8</accession>
<reference evidence="5 6" key="1">
    <citation type="submission" date="2018-07" db="EMBL/GenBank/DDBJ databases">
        <authorList>
            <person name="Peeters C."/>
        </authorList>
    </citation>
    <scope>NUCLEOTIDE SEQUENCE [LARGE SCALE GENOMIC DNA]</scope>
    <source>
        <strain evidence="5 6">LMG 30378</strain>
    </source>
</reference>
<evidence type="ECO:0000313" key="5">
    <source>
        <dbReference type="EMBL" id="SSW66631.1"/>
    </source>
</evidence>
<organism evidence="5 6">
    <name type="scientific">Achromobacter veterisilvae</name>
    <dbReference type="NCBI Taxonomy" id="2069367"/>
    <lineage>
        <taxon>Bacteria</taxon>
        <taxon>Pseudomonadati</taxon>
        <taxon>Pseudomonadota</taxon>
        <taxon>Betaproteobacteria</taxon>
        <taxon>Burkholderiales</taxon>
        <taxon>Alcaligenaceae</taxon>
        <taxon>Achromobacter</taxon>
    </lineage>
</organism>
<evidence type="ECO:0000313" key="6">
    <source>
        <dbReference type="Proteomes" id="UP000289465"/>
    </source>
</evidence>
<keyword evidence="3" id="KW-0804">Transcription</keyword>
<evidence type="ECO:0000256" key="2">
    <source>
        <dbReference type="ARBA" id="ARBA00023125"/>
    </source>
</evidence>
<feature type="domain" description="Peptidase S24/S26A/S26B/S26C" evidence="4">
    <location>
        <begin position="221"/>
        <end position="343"/>
    </location>
</feature>
<dbReference type="RefSeq" id="WP_244235018.1">
    <property type="nucleotide sequence ID" value="NZ_UFQC01000010.1"/>
</dbReference>
<keyword evidence="1" id="KW-0805">Transcription regulation</keyword>
<dbReference type="EMBL" id="UFQC01000010">
    <property type="protein sequence ID" value="SSW66631.1"/>
    <property type="molecule type" value="Genomic_DNA"/>
</dbReference>
<evidence type="ECO:0000259" key="4">
    <source>
        <dbReference type="Pfam" id="PF00717"/>
    </source>
</evidence>
<gene>
    <name evidence="5" type="ORF">AVE30378_02170</name>
</gene>
<name>A0A446CFM8_9BURK</name>
<dbReference type="AlphaFoldDB" id="A0A446CFM8"/>
<dbReference type="GO" id="GO:0003677">
    <property type="term" value="F:DNA binding"/>
    <property type="evidence" value="ECO:0007669"/>
    <property type="project" value="UniProtKB-KW"/>
</dbReference>
<dbReference type="InterPro" id="IPR036286">
    <property type="entry name" value="LexA/Signal_pep-like_sf"/>
</dbReference>
<dbReference type="SUPFAM" id="SSF51306">
    <property type="entry name" value="LexA/Signal peptidase"/>
    <property type="match status" value="1"/>
</dbReference>
<evidence type="ECO:0000256" key="1">
    <source>
        <dbReference type="ARBA" id="ARBA00023015"/>
    </source>
</evidence>
<keyword evidence="2" id="KW-0238">DNA-binding</keyword>
<dbReference type="InterPro" id="IPR039418">
    <property type="entry name" value="LexA-like"/>
</dbReference>
<dbReference type="InterPro" id="IPR015927">
    <property type="entry name" value="Peptidase_S24_S26A/B/C"/>
</dbReference>
<dbReference type="PANTHER" id="PTHR40661:SF1">
    <property type="entry name" value="HTH CRO_C1-TYPE DOMAIN-CONTAINING PROTEIN"/>
    <property type="match status" value="1"/>
</dbReference>
<dbReference type="Gene3D" id="2.10.109.10">
    <property type="entry name" value="Umud Fragment, subunit A"/>
    <property type="match status" value="1"/>
</dbReference>
<dbReference type="Pfam" id="PF00717">
    <property type="entry name" value="Peptidase_S24"/>
    <property type="match status" value="1"/>
</dbReference>
<sequence length="359" mass="40072">MTDMKSIKEIRRANFARAIEEKCSGNQTDAAARLEYSTPSLVSRYATGKKDIGDRAARKMEEVFELPANWMDTDHENPGEVVVRRSDVPSWPFPSISESDIRALPPTKLTALEGAMALAIAQLNLGISVTPSGPPSGPKAPPAHKPGRLIDFDEVPDEFSFRIPGLDVAPWDGGKTTKQMEREAHNLRLSRIANVGHVPRAGYSANDQEFLAVPELDVRLAAGKLGIENYHETAIGQILLRRSFLESFRLPIERMKIVYADGDSMEPVIRNEGPMLFYEEKVTDPRLIDARTVYAINYGGKMIVKCIRRERDGTLLAKSLNPAYEPFPLEKDDGRDVCIVGRILWSPYDLRNGVDERLL</sequence>
<dbReference type="PANTHER" id="PTHR40661">
    <property type="match status" value="1"/>
</dbReference>
<dbReference type="Proteomes" id="UP000289465">
    <property type="component" value="Unassembled WGS sequence"/>
</dbReference>
<proteinExistence type="predicted"/>
<evidence type="ECO:0000256" key="3">
    <source>
        <dbReference type="ARBA" id="ARBA00023163"/>
    </source>
</evidence>